<dbReference type="PROSITE" id="PS51257">
    <property type="entry name" value="PROKAR_LIPOPROTEIN"/>
    <property type="match status" value="1"/>
</dbReference>
<protein>
    <submittedName>
        <fullName evidence="4">Superoxide dismutase</fullName>
    </submittedName>
</protein>
<dbReference type="Gene3D" id="2.60.40.200">
    <property type="entry name" value="Superoxide dismutase, copper/zinc binding domain"/>
    <property type="match status" value="1"/>
</dbReference>
<evidence type="ECO:0000256" key="1">
    <source>
        <dbReference type="ARBA" id="ARBA00010457"/>
    </source>
</evidence>
<dbReference type="InterPro" id="IPR036423">
    <property type="entry name" value="SOD-like_Cu/Zn_dom_sf"/>
</dbReference>
<dbReference type="SUPFAM" id="SSF49329">
    <property type="entry name" value="Cu,Zn superoxide dismutase-like"/>
    <property type="match status" value="1"/>
</dbReference>
<accession>A0ABU8NAJ3</accession>
<feature type="region of interest" description="Disordered" evidence="2">
    <location>
        <begin position="97"/>
        <end position="127"/>
    </location>
</feature>
<evidence type="ECO:0000313" key="4">
    <source>
        <dbReference type="EMBL" id="MEJ2889427.1"/>
    </source>
</evidence>
<dbReference type="RefSeq" id="WP_337716961.1">
    <property type="nucleotide sequence ID" value="NZ_JBBEGL010000006.1"/>
</dbReference>
<keyword evidence="5" id="KW-1185">Reference proteome</keyword>
<evidence type="ECO:0000256" key="3">
    <source>
        <dbReference type="SAM" id="SignalP"/>
    </source>
</evidence>
<comment type="caution">
    <text evidence="4">The sequence shown here is derived from an EMBL/GenBank/DDBJ whole genome shotgun (WGS) entry which is preliminary data.</text>
</comment>
<proteinExistence type="inferred from homology"/>
<sequence length="193" mass="19771">MPRPLARRAPLALLLGATALVASCSGTIAQAAAPLVTQGVLAANGPAVTYDPAAAPVGARVAVHVTPHRGATTATFRVEGMVPDRGYAVHAHVRPCGPTGADAGPHHQDRIDPAATPQKPSADPAYANPRNEIWLDLRTDATGAGTATTTVPFAFTDRAPESVVIHEKEMTATAHGQAGTAGGRLACLTSVWR</sequence>
<reference evidence="4 5" key="1">
    <citation type="submission" date="2024-03" db="EMBL/GenBank/DDBJ databases">
        <title>Actinomycetospora sp. OC33-EN06, a novel actinomycete isolated from wild orchid (Aerides multiflora).</title>
        <authorList>
            <person name="Suriyachadkun C."/>
        </authorList>
    </citation>
    <scope>NUCLEOTIDE SEQUENCE [LARGE SCALE GENOMIC DNA]</scope>
    <source>
        <strain evidence="4 5">OC33-EN06</strain>
    </source>
</reference>
<organism evidence="4 5">
    <name type="scientific">Actinomycetospora aeridis</name>
    <dbReference type="NCBI Taxonomy" id="3129231"/>
    <lineage>
        <taxon>Bacteria</taxon>
        <taxon>Bacillati</taxon>
        <taxon>Actinomycetota</taxon>
        <taxon>Actinomycetes</taxon>
        <taxon>Pseudonocardiales</taxon>
        <taxon>Pseudonocardiaceae</taxon>
        <taxon>Actinomycetospora</taxon>
    </lineage>
</organism>
<keyword evidence="3" id="KW-0732">Signal</keyword>
<dbReference type="EMBL" id="JBBEGL010000006">
    <property type="protein sequence ID" value="MEJ2889427.1"/>
    <property type="molecule type" value="Genomic_DNA"/>
</dbReference>
<comment type="similarity">
    <text evidence="1">Belongs to the Cu-Zn superoxide dismutase family.</text>
</comment>
<feature type="signal peptide" evidence="3">
    <location>
        <begin position="1"/>
        <end position="31"/>
    </location>
</feature>
<dbReference type="Proteomes" id="UP001370100">
    <property type="component" value="Unassembled WGS sequence"/>
</dbReference>
<feature type="chain" id="PRO_5045373493" evidence="3">
    <location>
        <begin position="32"/>
        <end position="193"/>
    </location>
</feature>
<evidence type="ECO:0000313" key="5">
    <source>
        <dbReference type="Proteomes" id="UP001370100"/>
    </source>
</evidence>
<gene>
    <name evidence="4" type="ORF">WCD41_23405</name>
</gene>
<name>A0ABU8NAJ3_9PSEU</name>
<evidence type="ECO:0000256" key="2">
    <source>
        <dbReference type="SAM" id="MobiDB-lite"/>
    </source>
</evidence>